<organism evidence="1 2">
    <name type="scientific">Selenomonas noxia F0398</name>
    <dbReference type="NCBI Taxonomy" id="702437"/>
    <lineage>
        <taxon>Bacteria</taxon>
        <taxon>Bacillati</taxon>
        <taxon>Bacillota</taxon>
        <taxon>Negativicutes</taxon>
        <taxon>Selenomonadales</taxon>
        <taxon>Selenomonadaceae</taxon>
        <taxon>Selenomonas</taxon>
    </lineage>
</organism>
<accession>A0ABN0DNM7</accession>
<evidence type="ECO:0000313" key="1">
    <source>
        <dbReference type="EMBL" id="EHG23914.1"/>
    </source>
</evidence>
<dbReference type="Proteomes" id="UP000003175">
    <property type="component" value="Unassembled WGS sequence"/>
</dbReference>
<comment type="caution">
    <text evidence="1">The sequence shown here is derived from an EMBL/GenBank/DDBJ whole genome shotgun (WGS) entry which is preliminary data.</text>
</comment>
<dbReference type="EMBL" id="ADGH01000016">
    <property type="protein sequence ID" value="EHG23914.1"/>
    <property type="molecule type" value="Genomic_DNA"/>
</dbReference>
<proteinExistence type="predicted"/>
<evidence type="ECO:0000313" key="2">
    <source>
        <dbReference type="Proteomes" id="UP000003175"/>
    </source>
</evidence>
<sequence length="259" mass="30448">MQTIYSRYSRSRRPEYQIATFIEADGAYNVVRKKALTPVARPHILRMISNYQVLCDIYGKEHVAAVQMEDEDTVRFDFVEGVSWGARIADIGYHQGKQEFFSELRQYYHFLEEGKSIQENNELDFSVCTSSARMVDIDLHPDNILYTTHGPVIIDYEWLYPDAPLSFVFQRSMMNFYYNSHPSLLENVTSLEEIWNQFGVTQDDRRCYRRLEKAFSDAVGADVFMNRFQKKNIRLEEALSFKKQARDRIYKYISKLAGS</sequence>
<reference evidence="1 2" key="1">
    <citation type="submission" date="2011-08" db="EMBL/GenBank/DDBJ databases">
        <title>The Genome Sequence of Selenomonas noxia F0398.</title>
        <authorList>
            <consortium name="The Broad Institute Genome Sequencing Platform"/>
            <person name="Earl A."/>
            <person name="Ward D."/>
            <person name="Feldgarden M."/>
            <person name="Gevers D."/>
            <person name="Izard J."/>
            <person name="Ganesan A."/>
            <person name="Blanton J.M."/>
            <person name="Baranova O.V."/>
            <person name="Tanner A.C."/>
            <person name="Dewhirst F.E."/>
            <person name="Young S.K."/>
            <person name="Zeng Q."/>
            <person name="Gargeya S."/>
            <person name="Fitzgerald M."/>
            <person name="Haas B."/>
            <person name="Abouelleil A."/>
            <person name="Alvarado L."/>
            <person name="Arachchi H.M."/>
            <person name="Berlin A."/>
            <person name="Brown A."/>
            <person name="Chapman S.B."/>
            <person name="Chen Z."/>
            <person name="Dunbar C."/>
            <person name="Freedman E."/>
            <person name="Gearin G."/>
            <person name="Gellesch M."/>
            <person name="Goldberg J."/>
            <person name="Griggs A."/>
            <person name="Gujja S."/>
            <person name="Heiman D."/>
            <person name="Howarth C."/>
            <person name="Larson L."/>
            <person name="Lui A."/>
            <person name="MacDonald P.J.P."/>
            <person name="Montmayeur A."/>
            <person name="Murphy C."/>
            <person name="Neiman D."/>
            <person name="Pearson M."/>
            <person name="Priest M."/>
            <person name="Roberts A."/>
            <person name="Saif S."/>
            <person name="Shea T."/>
            <person name="Shenoy N."/>
            <person name="Sisk P."/>
            <person name="Stolte C."/>
            <person name="Sykes S."/>
            <person name="Wortman J."/>
            <person name="Nusbaum C."/>
            <person name="Birren B."/>
        </authorList>
    </citation>
    <scope>NUCLEOTIDE SEQUENCE [LARGE SCALE GENOMIC DNA]</scope>
    <source>
        <strain evidence="1 2">F0398</strain>
    </source>
</reference>
<keyword evidence="2" id="KW-1185">Reference proteome</keyword>
<evidence type="ECO:0008006" key="3">
    <source>
        <dbReference type="Google" id="ProtNLM"/>
    </source>
</evidence>
<protein>
    <recommendedName>
        <fullName evidence="3">Aminoglycoside phosphotransferase domain-containing protein</fullName>
    </recommendedName>
</protein>
<name>A0ABN0DNM7_9FIRM</name>
<gene>
    <name evidence="1" type="ORF">HMPREF9432_01588</name>
</gene>